<name>A0A8H4KBN6_9HYPO</name>
<protein>
    <submittedName>
        <fullName evidence="2">Uncharacterized protein</fullName>
    </submittedName>
</protein>
<feature type="compositionally biased region" description="Acidic residues" evidence="1">
    <location>
        <begin position="102"/>
        <end position="116"/>
    </location>
</feature>
<accession>A0A8H4KBN6</accession>
<comment type="caution">
    <text evidence="2">The sequence shown here is derived from an EMBL/GenBank/DDBJ whole genome shotgun (WGS) entry which is preliminary data.</text>
</comment>
<reference evidence="2" key="1">
    <citation type="submission" date="2020-01" db="EMBL/GenBank/DDBJ databases">
        <title>Identification and distribution of gene clusters putatively required for synthesis of sphingolipid metabolism inhibitors in phylogenetically diverse species of the filamentous fungus Fusarium.</title>
        <authorList>
            <person name="Kim H.-S."/>
            <person name="Busman M."/>
            <person name="Brown D.W."/>
            <person name="Divon H."/>
            <person name="Uhlig S."/>
            <person name="Proctor R.H."/>
        </authorList>
    </citation>
    <scope>NUCLEOTIDE SEQUENCE</scope>
    <source>
        <strain evidence="2">NRRL 53441</strain>
    </source>
</reference>
<feature type="compositionally biased region" description="Low complexity" evidence="1">
    <location>
        <begin position="52"/>
        <end position="63"/>
    </location>
</feature>
<dbReference type="AlphaFoldDB" id="A0A8H4KBN6"/>
<dbReference type="OrthoDB" id="10617164at2759"/>
<sequence length="167" mass="18566">MENKTICAWISDQHILLHNCTNPFTCQLPLYTNDDQMDDQSNLRRSPRKHSGSSQCSSQSSDSNDPQRPRSDAIDDVFAPEELDKTPRPRANLPFRPLDSNPDVDDNDNDNADDTDLVQQREYSIPILPPPTNLSMSFTAKLSASRPSLASRSRTGSTRTTGSSITS</sequence>
<organism evidence="2 3">
    <name type="scientific">Fusarium austroafricanum</name>
    <dbReference type="NCBI Taxonomy" id="2364996"/>
    <lineage>
        <taxon>Eukaryota</taxon>
        <taxon>Fungi</taxon>
        <taxon>Dikarya</taxon>
        <taxon>Ascomycota</taxon>
        <taxon>Pezizomycotina</taxon>
        <taxon>Sordariomycetes</taxon>
        <taxon>Hypocreomycetidae</taxon>
        <taxon>Hypocreales</taxon>
        <taxon>Nectriaceae</taxon>
        <taxon>Fusarium</taxon>
        <taxon>Fusarium concolor species complex</taxon>
    </lineage>
</organism>
<proteinExistence type="predicted"/>
<feature type="region of interest" description="Disordered" evidence="1">
    <location>
        <begin position="37"/>
        <end position="167"/>
    </location>
</feature>
<feature type="compositionally biased region" description="Low complexity" evidence="1">
    <location>
        <begin position="142"/>
        <end position="167"/>
    </location>
</feature>
<gene>
    <name evidence="2" type="ORF">F53441_10009</name>
</gene>
<evidence type="ECO:0000313" key="2">
    <source>
        <dbReference type="EMBL" id="KAF4446338.1"/>
    </source>
</evidence>
<evidence type="ECO:0000313" key="3">
    <source>
        <dbReference type="Proteomes" id="UP000605986"/>
    </source>
</evidence>
<dbReference type="Proteomes" id="UP000605986">
    <property type="component" value="Unassembled WGS sequence"/>
</dbReference>
<keyword evidence="3" id="KW-1185">Reference proteome</keyword>
<dbReference type="EMBL" id="JAADJG010000464">
    <property type="protein sequence ID" value="KAF4446338.1"/>
    <property type="molecule type" value="Genomic_DNA"/>
</dbReference>
<evidence type="ECO:0000256" key="1">
    <source>
        <dbReference type="SAM" id="MobiDB-lite"/>
    </source>
</evidence>